<keyword evidence="3" id="KW-1185">Reference proteome</keyword>
<evidence type="ECO:0000313" key="2">
    <source>
        <dbReference type="EMBL" id="RXM91251.1"/>
    </source>
</evidence>
<dbReference type="Proteomes" id="UP000289886">
    <property type="component" value="Unassembled WGS sequence"/>
</dbReference>
<feature type="compositionally biased region" description="Polar residues" evidence="1">
    <location>
        <begin position="101"/>
        <end position="115"/>
    </location>
</feature>
<dbReference type="AlphaFoldDB" id="A0A444USV6"/>
<protein>
    <submittedName>
        <fullName evidence="2">Uncharacterized protein</fullName>
    </submittedName>
</protein>
<proteinExistence type="predicted"/>
<reference evidence="2 3" key="1">
    <citation type="submission" date="2019-01" db="EMBL/GenBank/DDBJ databases">
        <title>Draft Genome and Complete Hox-Cluster Characterization of the Sterlet Sturgeon (Acipenser ruthenus).</title>
        <authorList>
            <person name="Wei Q."/>
        </authorList>
    </citation>
    <scope>NUCLEOTIDE SEQUENCE [LARGE SCALE GENOMIC DNA]</scope>
    <source>
        <strain evidence="2">WHYD16114868_AA</strain>
        <tissue evidence="2">Blood</tissue>
    </source>
</reference>
<name>A0A444USV6_ACIRT</name>
<accession>A0A444USV6</accession>
<feature type="compositionally biased region" description="Polar residues" evidence="1">
    <location>
        <begin position="123"/>
        <end position="134"/>
    </location>
</feature>
<feature type="region of interest" description="Disordered" evidence="1">
    <location>
        <begin position="97"/>
        <end position="134"/>
    </location>
</feature>
<gene>
    <name evidence="2" type="ORF">EOD39_21370</name>
</gene>
<dbReference type="EMBL" id="SCEB01009562">
    <property type="protein sequence ID" value="RXM91251.1"/>
    <property type="molecule type" value="Genomic_DNA"/>
</dbReference>
<comment type="caution">
    <text evidence="2">The sequence shown here is derived from an EMBL/GenBank/DDBJ whole genome shotgun (WGS) entry which is preliminary data.</text>
</comment>
<evidence type="ECO:0000256" key="1">
    <source>
        <dbReference type="SAM" id="MobiDB-lite"/>
    </source>
</evidence>
<organism evidence="2 3">
    <name type="scientific">Acipenser ruthenus</name>
    <name type="common">Sterlet sturgeon</name>
    <dbReference type="NCBI Taxonomy" id="7906"/>
    <lineage>
        <taxon>Eukaryota</taxon>
        <taxon>Metazoa</taxon>
        <taxon>Chordata</taxon>
        <taxon>Craniata</taxon>
        <taxon>Vertebrata</taxon>
        <taxon>Euteleostomi</taxon>
        <taxon>Actinopterygii</taxon>
        <taxon>Chondrostei</taxon>
        <taxon>Acipenseriformes</taxon>
        <taxon>Acipenseridae</taxon>
        <taxon>Acipenser</taxon>
    </lineage>
</organism>
<sequence>MESASGFFSGDSDELSPGQPQHSARSSQHRHQPPTVARTKLFIRMRVWSAAVQRTRWECGSAALSLVLAVTSPVGCKLEKLTAGLGAESGMMPHAHVVAQRQGSQDNHQKQGSSQDRQHNHQKQGSSQDRQPGQSLLWFWERRAEGIRNRKGSQCRRGLYSAQEQLQ</sequence>
<feature type="region of interest" description="Disordered" evidence="1">
    <location>
        <begin position="1"/>
        <end position="38"/>
    </location>
</feature>
<evidence type="ECO:0000313" key="3">
    <source>
        <dbReference type="Proteomes" id="UP000289886"/>
    </source>
</evidence>